<keyword evidence="2" id="KW-1185">Reference proteome</keyword>
<evidence type="ECO:0000313" key="2">
    <source>
        <dbReference type="Proteomes" id="UP000605970"/>
    </source>
</evidence>
<dbReference type="Proteomes" id="UP000605970">
    <property type="component" value="Unassembled WGS sequence"/>
</dbReference>
<proteinExistence type="predicted"/>
<feature type="non-terminal residue" evidence="1">
    <location>
        <position position="54"/>
    </location>
</feature>
<accession>A0A8S9ZT76</accession>
<evidence type="ECO:0000313" key="1">
    <source>
        <dbReference type="EMBL" id="KAF7636902.1"/>
    </source>
</evidence>
<name>A0A8S9ZT76_9BILA</name>
<protein>
    <submittedName>
        <fullName evidence="1">Uncharacterized protein</fullName>
    </submittedName>
</protein>
<dbReference type="AlphaFoldDB" id="A0A8S9ZT76"/>
<organism evidence="1 2">
    <name type="scientific">Meloidogyne graminicola</name>
    <dbReference type="NCBI Taxonomy" id="189291"/>
    <lineage>
        <taxon>Eukaryota</taxon>
        <taxon>Metazoa</taxon>
        <taxon>Ecdysozoa</taxon>
        <taxon>Nematoda</taxon>
        <taxon>Chromadorea</taxon>
        <taxon>Rhabditida</taxon>
        <taxon>Tylenchina</taxon>
        <taxon>Tylenchomorpha</taxon>
        <taxon>Tylenchoidea</taxon>
        <taxon>Meloidogynidae</taxon>
        <taxon>Meloidogyninae</taxon>
        <taxon>Meloidogyne</taxon>
    </lineage>
</organism>
<dbReference type="EMBL" id="JABEBT010000025">
    <property type="protein sequence ID" value="KAF7636902.1"/>
    <property type="molecule type" value="Genomic_DNA"/>
</dbReference>
<comment type="caution">
    <text evidence="1">The sequence shown here is derived from an EMBL/GenBank/DDBJ whole genome shotgun (WGS) entry which is preliminary data.</text>
</comment>
<sequence length="54" mass="6195">MVKHKSDGILFTLRNSYDDEIKYALPKQKDGGFLLQQSETDPKICLWVGTESHL</sequence>
<gene>
    <name evidence="1" type="ORF">Mgra_00003642</name>
</gene>
<reference evidence="1" key="1">
    <citation type="journal article" date="2020" name="Ecol. Evol.">
        <title>Genome structure and content of the rice root-knot nematode (Meloidogyne graminicola).</title>
        <authorList>
            <person name="Phan N.T."/>
            <person name="Danchin E.G.J."/>
            <person name="Klopp C."/>
            <person name="Perfus-Barbeoch L."/>
            <person name="Kozlowski D.K."/>
            <person name="Koutsovoulos G.D."/>
            <person name="Lopez-Roques C."/>
            <person name="Bouchez O."/>
            <person name="Zahm M."/>
            <person name="Besnard G."/>
            <person name="Bellafiore S."/>
        </authorList>
    </citation>
    <scope>NUCLEOTIDE SEQUENCE</scope>
    <source>
        <strain evidence="1">VN-18</strain>
    </source>
</reference>